<keyword evidence="2" id="KW-0863">Zinc-finger</keyword>
<feature type="region of interest" description="Disordered" evidence="4">
    <location>
        <begin position="870"/>
        <end position="919"/>
    </location>
</feature>
<feature type="compositionally biased region" description="Gly residues" evidence="4">
    <location>
        <begin position="870"/>
        <end position="893"/>
    </location>
</feature>
<evidence type="ECO:0000313" key="6">
    <source>
        <dbReference type="EMBL" id="GBF93882.1"/>
    </source>
</evidence>
<evidence type="ECO:0000256" key="3">
    <source>
        <dbReference type="ARBA" id="ARBA00022833"/>
    </source>
</evidence>
<keyword evidence="3" id="KW-0862">Zinc</keyword>
<feature type="domain" description="MYND-type" evidence="5">
    <location>
        <begin position="1012"/>
        <end position="1054"/>
    </location>
</feature>
<evidence type="ECO:0000256" key="2">
    <source>
        <dbReference type="ARBA" id="ARBA00022771"/>
    </source>
</evidence>
<feature type="compositionally biased region" description="Low complexity" evidence="4">
    <location>
        <begin position="299"/>
        <end position="309"/>
    </location>
</feature>
<evidence type="ECO:0000256" key="1">
    <source>
        <dbReference type="ARBA" id="ARBA00022723"/>
    </source>
</evidence>
<name>A0A2V0P4P3_9CHLO</name>
<sequence>MKVKAGRVVRVQTGPELSFAVMNDAAHQFLSQHKELAAALEEFLGRQPCGREARGVLPFTLALDHLRSAGRLAHALSSSPGPFAEVAVFNSLDPGVVSLRLTCGERSPYIGGVHDVFGLLKEKKAAADVGQRTVIALEAFVRHYQQLASRPKGFVALGKVPPGSAHHSLLLGGCATLVQWLGAAHAHGALDALLNHAPPGVKVAWGGMPWTKLLVAAAEVAEGLLVPGTPLPEDRLENWLAFQVLQWAALWTAVEEAKRGKWGASAAPSSDVTAALSSEDSKTLRLLLQRLMDGGNDGGSSSSGSGSSEGDSETRQVELLLAAVRCGGAGAERAGSGTGASAAEAAAAAAGAGANDRPAVRLVLPAVPAEAEPYGGDSGDGDGGGGGKTGKGSGNGAGHKGGSSGDGGTSGSGGGKGGGGDAGYDLAALATALSALPARLLAATLRGSPLGPRGLPEGGLRPRLPPAWLRGGPAPLLALCRALAARLELRCVADAAMRDAAAALLRVAAEVHRVPAMSRSAYDALYVSEALFHGAHPNRDFFASGPEACGLGWKPQRAEAALAAPPPAQPGGDGDGDGDGAGARVDVRLGDARDEDWRRKRLLRAAVDVAAACRTLRDSGSEAAAADGAAAGGAGRRAAAGEAPLQIDPHFWRRLVVDYYKSARPEGWELQQQHMPRQASEANGTEHFWILAAACLSHDALPLEPPTAALLYSFPESVLWQGTSTEVLLELRQATKAVDLARAQAGMLLAELASLEAVGQPDDGPLTSESRMAPGTPPVAQLEALLKLSCLASHDPAVVAHWPSPRGAPGHIPPLTPAAALSGPVHLAAALADAADRVPAPSLSGGADAWLPAEALDAALREAGCGGGGGGGGSGGGGGGGGGGGEGGGGGGAAAPRNCPEQWRSPALQRPSPWTTAGHESARHALAGLWVLEMEEGGLDWSDMEQRLAACSAAAERASRAGLVPWLRAALLPLRNALEHQLRRMAAWQRCSRARGILDSPEGAAWLKANDCTGCLEPLKPGSAVFCESCDVAAFCSARCFEEGPYSRDHSRVCDATLAFIVDTCHDQAAAAAQRLGQAGCADQATAAAVTASGLEQAFAGLRERLQWPHGRIPPAAADPPIAIRPGDGGADGDGADGSGSELTDFSSATSDGAGSDLACQSCDEG</sequence>
<gene>
    <name evidence="6" type="ORF">Rsub_06881</name>
</gene>
<dbReference type="STRING" id="307507.A0A2V0P4P3"/>
<proteinExistence type="predicted"/>
<dbReference type="Proteomes" id="UP000247498">
    <property type="component" value="Unassembled WGS sequence"/>
</dbReference>
<protein>
    <recommendedName>
        <fullName evidence="5">MYND-type domain-containing protein</fullName>
    </recommendedName>
</protein>
<dbReference type="PROSITE" id="PS01360">
    <property type="entry name" value="ZF_MYND_1"/>
    <property type="match status" value="1"/>
</dbReference>
<keyword evidence="1" id="KW-0479">Metal-binding</keyword>
<dbReference type="EMBL" id="BDRX01000045">
    <property type="protein sequence ID" value="GBF93882.1"/>
    <property type="molecule type" value="Genomic_DNA"/>
</dbReference>
<evidence type="ECO:0000256" key="4">
    <source>
        <dbReference type="SAM" id="MobiDB-lite"/>
    </source>
</evidence>
<dbReference type="InterPro" id="IPR002893">
    <property type="entry name" value="Znf_MYND"/>
</dbReference>
<dbReference type="InParanoid" id="A0A2V0P4P3"/>
<feature type="region of interest" description="Disordered" evidence="4">
    <location>
        <begin position="295"/>
        <end position="314"/>
    </location>
</feature>
<reference evidence="6 7" key="1">
    <citation type="journal article" date="2018" name="Sci. Rep.">
        <title>Raphidocelis subcapitata (=Pseudokirchneriella subcapitata) provides an insight into genome evolution and environmental adaptations in the Sphaeropleales.</title>
        <authorList>
            <person name="Suzuki S."/>
            <person name="Yamaguchi H."/>
            <person name="Nakajima N."/>
            <person name="Kawachi M."/>
        </authorList>
    </citation>
    <scope>NUCLEOTIDE SEQUENCE [LARGE SCALE GENOMIC DNA]</scope>
    <source>
        <strain evidence="6 7">NIES-35</strain>
    </source>
</reference>
<feature type="compositionally biased region" description="Gly residues" evidence="4">
    <location>
        <begin position="376"/>
        <end position="417"/>
    </location>
</feature>
<dbReference type="GO" id="GO:0008270">
    <property type="term" value="F:zinc ion binding"/>
    <property type="evidence" value="ECO:0007669"/>
    <property type="project" value="UniProtKB-KW"/>
</dbReference>
<feature type="region of interest" description="Disordered" evidence="4">
    <location>
        <begin position="371"/>
        <end position="417"/>
    </location>
</feature>
<evidence type="ECO:0000259" key="5">
    <source>
        <dbReference type="PROSITE" id="PS01360"/>
    </source>
</evidence>
<feature type="region of interest" description="Disordered" evidence="4">
    <location>
        <begin position="559"/>
        <end position="584"/>
    </location>
</feature>
<keyword evidence="7" id="KW-1185">Reference proteome</keyword>
<evidence type="ECO:0000313" key="7">
    <source>
        <dbReference type="Proteomes" id="UP000247498"/>
    </source>
</evidence>
<feature type="compositionally biased region" description="Polar residues" evidence="4">
    <location>
        <begin position="1142"/>
        <end position="1153"/>
    </location>
</feature>
<accession>A0A2V0P4P3</accession>
<feature type="compositionally biased region" description="Gly residues" evidence="4">
    <location>
        <begin position="1127"/>
        <end position="1138"/>
    </location>
</feature>
<feature type="compositionally biased region" description="Low complexity" evidence="4">
    <location>
        <begin position="1111"/>
        <end position="1126"/>
    </location>
</feature>
<feature type="region of interest" description="Disordered" evidence="4">
    <location>
        <begin position="1111"/>
        <end position="1166"/>
    </location>
</feature>
<dbReference type="AlphaFoldDB" id="A0A2V0P4P3"/>
<comment type="caution">
    <text evidence="6">The sequence shown here is derived from an EMBL/GenBank/DDBJ whole genome shotgun (WGS) entry which is preliminary data.</text>
</comment>
<organism evidence="6 7">
    <name type="scientific">Raphidocelis subcapitata</name>
    <dbReference type="NCBI Taxonomy" id="307507"/>
    <lineage>
        <taxon>Eukaryota</taxon>
        <taxon>Viridiplantae</taxon>
        <taxon>Chlorophyta</taxon>
        <taxon>core chlorophytes</taxon>
        <taxon>Chlorophyceae</taxon>
        <taxon>CS clade</taxon>
        <taxon>Sphaeropleales</taxon>
        <taxon>Selenastraceae</taxon>
        <taxon>Raphidocelis</taxon>
    </lineage>
</organism>